<keyword evidence="2" id="KW-1185">Reference proteome</keyword>
<proteinExistence type="predicted"/>
<sequence>MWPPQITQRGSISWLSLCSPHLAEINYTILTVGLQLVREWNPIKFGSNVCGVVGAPRGWGVPKLDGTLSIRCFTLHTSSPHCDTSFLRLSTTMSSFNVTAAKIVLCTTLDSTCSFSFVTKSPSTPHGFATTRSQHRTGCIRRTLSKK</sequence>
<dbReference type="HOGENOM" id="CLU_1768710_0_0_1"/>
<reference evidence="1 2" key="1">
    <citation type="submission" date="2014-04" db="EMBL/GenBank/DDBJ databases">
        <authorList>
            <consortium name="DOE Joint Genome Institute"/>
            <person name="Kuo A."/>
            <person name="Kohler A."/>
            <person name="Jargeat P."/>
            <person name="Nagy L.G."/>
            <person name="Floudas D."/>
            <person name="Copeland A."/>
            <person name="Barry K.W."/>
            <person name="Cichocki N."/>
            <person name="Veneault-Fourrey C."/>
            <person name="LaButti K."/>
            <person name="Lindquist E.A."/>
            <person name="Lipzen A."/>
            <person name="Lundell T."/>
            <person name="Morin E."/>
            <person name="Murat C."/>
            <person name="Sun H."/>
            <person name="Tunlid A."/>
            <person name="Henrissat B."/>
            <person name="Grigoriev I.V."/>
            <person name="Hibbett D.S."/>
            <person name="Martin F."/>
            <person name="Nordberg H.P."/>
            <person name="Cantor M.N."/>
            <person name="Hua S.X."/>
        </authorList>
    </citation>
    <scope>NUCLEOTIDE SEQUENCE [LARGE SCALE GENOMIC DNA]</scope>
    <source>
        <strain evidence="1 2">Ve08.2h10</strain>
    </source>
</reference>
<organism evidence="1 2">
    <name type="scientific">Paxillus rubicundulus Ve08.2h10</name>
    <dbReference type="NCBI Taxonomy" id="930991"/>
    <lineage>
        <taxon>Eukaryota</taxon>
        <taxon>Fungi</taxon>
        <taxon>Dikarya</taxon>
        <taxon>Basidiomycota</taxon>
        <taxon>Agaricomycotina</taxon>
        <taxon>Agaricomycetes</taxon>
        <taxon>Agaricomycetidae</taxon>
        <taxon>Boletales</taxon>
        <taxon>Paxilineae</taxon>
        <taxon>Paxillaceae</taxon>
        <taxon>Paxillus</taxon>
    </lineage>
</organism>
<dbReference type="EMBL" id="KN831122">
    <property type="protein sequence ID" value="KIK72188.1"/>
    <property type="molecule type" value="Genomic_DNA"/>
</dbReference>
<gene>
    <name evidence="1" type="ORF">PAXRUDRAFT_657724</name>
</gene>
<evidence type="ECO:0000313" key="2">
    <source>
        <dbReference type="Proteomes" id="UP000054538"/>
    </source>
</evidence>
<protein>
    <submittedName>
        <fullName evidence="1">Uncharacterized protein</fullName>
    </submittedName>
</protein>
<name>A0A0D0C958_9AGAM</name>
<reference evidence="2" key="2">
    <citation type="submission" date="2015-01" db="EMBL/GenBank/DDBJ databases">
        <title>Evolutionary Origins and Diversification of the Mycorrhizal Mutualists.</title>
        <authorList>
            <consortium name="DOE Joint Genome Institute"/>
            <consortium name="Mycorrhizal Genomics Consortium"/>
            <person name="Kohler A."/>
            <person name="Kuo A."/>
            <person name="Nagy L.G."/>
            <person name="Floudas D."/>
            <person name="Copeland A."/>
            <person name="Barry K.W."/>
            <person name="Cichocki N."/>
            <person name="Veneault-Fourrey C."/>
            <person name="LaButti K."/>
            <person name="Lindquist E.A."/>
            <person name="Lipzen A."/>
            <person name="Lundell T."/>
            <person name="Morin E."/>
            <person name="Murat C."/>
            <person name="Riley R."/>
            <person name="Ohm R."/>
            <person name="Sun H."/>
            <person name="Tunlid A."/>
            <person name="Henrissat B."/>
            <person name="Grigoriev I.V."/>
            <person name="Hibbett D.S."/>
            <person name="Martin F."/>
        </authorList>
    </citation>
    <scope>NUCLEOTIDE SEQUENCE [LARGE SCALE GENOMIC DNA]</scope>
    <source>
        <strain evidence="2">Ve08.2h10</strain>
    </source>
</reference>
<dbReference type="AlphaFoldDB" id="A0A0D0C958"/>
<dbReference type="Proteomes" id="UP000054538">
    <property type="component" value="Unassembled WGS sequence"/>
</dbReference>
<accession>A0A0D0C958</accession>
<dbReference type="InParanoid" id="A0A0D0C958"/>
<evidence type="ECO:0000313" key="1">
    <source>
        <dbReference type="EMBL" id="KIK72188.1"/>
    </source>
</evidence>